<protein>
    <submittedName>
        <fullName evidence="2">FAD-binding protein</fullName>
    </submittedName>
</protein>
<evidence type="ECO:0000313" key="3">
    <source>
        <dbReference type="Proteomes" id="UP001164439"/>
    </source>
</evidence>
<reference evidence="2" key="1">
    <citation type="submission" date="2022-12" db="EMBL/GenBank/DDBJ databases">
        <authorList>
            <person name="Ruckert C."/>
            <person name="Busche T."/>
            <person name="Kalinowski J."/>
            <person name="Wittmann C."/>
        </authorList>
    </citation>
    <scope>NUCLEOTIDE SEQUENCE</scope>
    <source>
        <strain evidence="2">DSM 40467</strain>
    </source>
</reference>
<dbReference type="Gene3D" id="3.30.465.10">
    <property type="match status" value="1"/>
</dbReference>
<proteinExistence type="predicted"/>
<dbReference type="SUPFAM" id="SSF56176">
    <property type="entry name" value="FAD-binding/transporter-associated domain-like"/>
    <property type="match status" value="1"/>
</dbReference>
<organism evidence="2 3">
    <name type="scientific">Streptomyces cinnabarinus</name>
    <dbReference type="NCBI Taxonomy" id="67287"/>
    <lineage>
        <taxon>Bacteria</taxon>
        <taxon>Bacillati</taxon>
        <taxon>Actinomycetota</taxon>
        <taxon>Actinomycetes</taxon>
        <taxon>Kitasatosporales</taxon>
        <taxon>Streptomycetaceae</taxon>
        <taxon>Streptomyces</taxon>
    </lineage>
</organism>
<evidence type="ECO:0000259" key="1">
    <source>
        <dbReference type="Pfam" id="PF01565"/>
    </source>
</evidence>
<sequence length="98" mass="10763">MVSSAEGGLLITTRRMRRIVVDTPERTVRAEPGARWSDVLPRAAEFGLAPIAGSAPDVRGGRVPPRWRSEPAAGGEPVLALLRRWHLLRGREHGPARR</sequence>
<dbReference type="InterPro" id="IPR006094">
    <property type="entry name" value="Oxid_FAD_bind_N"/>
</dbReference>
<name>A0ABY7KS05_9ACTN</name>
<keyword evidence="3" id="KW-1185">Reference proteome</keyword>
<feature type="domain" description="FAD linked oxidase N-terminal" evidence="1">
    <location>
        <begin position="5"/>
        <end position="49"/>
    </location>
</feature>
<dbReference type="EMBL" id="CP114413">
    <property type="protein sequence ID" value="WAZ27347.1"/>
    <property type="molecule type" value="Genomic_DNA"/>
</dbReference>
<accession>A0ABY7KS05</accession>
<gene>
    <name evidence="2" type="ORF">STRCI_008502</name>
</gene>
<dbReference type="RefSeq" id="WP_269664796.1">
    <property type="nucleotide sequence ID" value="NZ_CP114413.1"/>
</dbReference>
<dbReference type="Pfam" id="PF01565">
    <property type="entry name" value="FAD_binding_4"/>
    <property type="match status" value="1"/>
</dbReference>
<dbReference type="Proteomes" id="UP001164439">
    <property type="component" value="Chromosome"/>
</dbReference>
<dbReference type="InterPro" id="IPR036318">
    <property type="entry name" value="FAD-bd_PCMH-like_sf"/>
</dbReference>
<evidence type="ECO:0000313" key="2">
    <source>
        <dbReference type="EMBL" id="WAZ27347.1"/>
    </source>
</evidence>
<dbReference type="InterPro" id="IPR016169">
    <property type="entry name" value="FAD-bd_PCMH_sub2"/>
</dbReference>